<keyword evidence="2" id="KW-0732">Signal</keyword>
<evidence type="ECO:0000259" key="3">
    <source>
        <dbReference type="PROSITE" id="PS51724"/>
    </source>
</evidence>
<feature type="compositionally biased region" description="Basic and acidic residues" evidence="1">
    <location>
        <begin position="256"/>
        <end position="268"/>
    </location>
</feature>
<dbReference type="SUPFAM" id="SSF110997">
    <property type="entry name" value="Sporulation related repeat"/>
    <property type="match status" value="1"/>
</dbReference>
<dbReference type="Pfam" id="PF05036">
    <property type="entry name" value="SPOR"/>
    <property type="match status" value="1"/>
</dbReference>
<evidence type="ECO:0000256" key="2">
    <source>
        <dbReference type="SAM" id="SignalP"/>
    </source>
</evidence>
<dbReference type="PROSITE" id="PS51257">
    <property type="entry name" value="PROKAR_LIPOPROTEIN"/>
    <property type="match status" value="1"/>
</dbReference>
<feature type="compositionally biased region" description="Low complexity" evidence="1">
    <location>
        <begin position="269"/>
        <end position="281"/>
    </location>
</feature>
<evidence type="ECO:0000256" key="1">
    <source>
        <dbReference type="SAM" id="MobiDB-lite"/>
    </source>
</evidence>
<feature type="domain" description="SPOR" evidence="3">
    <location>
        <begin position="295"/>
        <end position="374"/>
    </location>
</feature>
<feature type="chain" id="PRO_5012910282" description="SPOR domain-containing protein" evidence="2">
    <location>
        <begin position="30"/>
        <end position="391"/>
    </location>
</feature>
<feature type="region of interest" description="Disordered" evidence="1">
    <location>
        <begin position="245"/>
        <end position="287"/>
    </location>
</feature>
<evidence type="ECO:0000313" key="4">
    <source>
        <dbReference type="EMBL" id="CRH04639.1"/>
    </source>
</evidence>
<feature type="region of interest" description="Disordered" evidence="1">
    <location>
        <begin position="195"/>
        <end position="222"/>
    </location>
</feature>
<accession>A0A1S7LF15</accession>
<dbReference type="EMBL" id="LO017727">
    <property type="protein sequence ID" value="CRH04639.1"/>
    <property type="molecule type" value="Genomic_DNA"/>
</dbReference>
<protein>
    <recommendedName>
        <fullName evidence="3">SPOR domain-containing protein</fullName>
    </recommendedName>
</protein>
<dbReference type="InterPro" id="IPR007730">
    <property type="entry name" value="SPOR-like_dom"/>
</dbReference>
<dbReference type="GO" id="GO:0042834">
    <property type="term" value="F:peptidoglycan binding"/>
    <property type="evidence" value="ECO:0007669"/>
    <property type="project" value="InterPro"/>
</dbReference>
<name>A0A1S7LF15_MAGMO</name>
<dbReference type="PROSITE" id="PS51724">
    <property type="entry name" value="SPOR"/>
    <property type="match status" value="1"/>
</dbReference>
<dbReference type="AlphaFoldDB" id="A0A1S7LF15"/>
<dbReference type="InterPro" id="IPR036680">
    <property type="entry name" value="SPOR-like_sf"/>
</dbReference>
<organism evidence="4">
    <name type="scientific">Magnetococcus massalia (strain MO-1)</name>
    <dbReference type="NCBI Taxonomy" id="451514"/>
    <lineage>
        <taxon>Bacteria</taxon>
        <taxon>Pseudomonadati</taxon>
        <taxon>Pseudomonadota</taxon>
        <taxon>Magnetococcia</taxon>
        <taxon>Magnetococcales</taxon>
        <taxon>Magnetococcaceae</taxon>
        <taxon>Magnetococcus</taxon>
    </lineage>
</organism>
<dbReference type="Gene3D" id="3.30.70.1070">
    <property type="entry name" value="Sporulation related repeat"/>
    <property type="match status" value="1"/>
</dbReference>
<feature type="signal peptide" evidence="2">
    <location>
        <begin position="1"/>
        <end position="29"/>
    </location>
</feature>
<sequence>MKQIKASLQATFTALTALLLLGGCTHASKAPTAQLEGQAPLVVHLKARDAITPHPAQVTIDLPRGDQAQPWQQAMAQTLNPVQERPPEAPTSYLLTPLHQPQSLTLVLKNQRSGRIVMMKHLNAPTTDAKQTATDAIRWVAKDLAKQTQHPVLFKLPSAEQGVLFASLEETIHTAPLPPRSLGEKVDNKLENRKSTARTLQHPKGKKPAKSQQAVEQIAQKKVPTPVAEASASQALPATAKTEAAVQQSAPVTSAAEKRATAEAEPAKRAVAAKAAATVKKQPQKMKRSMAAKRTATASHLAIQVESDRNGATAEKSRKRLESMGLPVYVSLLGNGRWHLVRVGPFKLESEAQHAYETLKQHPRWGKQALFPVINGKVRFEPDPNNFWASR</sequence>
<reference evidence="4" key="1">
    <citation type="submission" date="2015-04" db="EMBL/GenBank/DDBJ databases">
        <authorList>
            <person name="Syromyatnikov M.Y."/>
            <person name="Popov V.N."/>
        </authorList>
    </citation>
    <scope>NUCLEOTIDE SEQUENCE</scope>
    <source>
        <strain evidence="4">MO-1</strain>
    </source>
</reference>
<gene>
    <name evidence="4" type="ORF">MAGMO_0427</name>
</gene>
<proteinExistence type="predicted"/>